<dbReference type="OrthoDB" id="28755at2759"/>
<dbReference type="PANTHER" id="PTHR37490">
    <property type="entry name" value="EXPRESSED PROTEIN"/>
    <property type="match status" value="1"/>
</dbReference>
<dbReference type="Pfam" id="PF11913">
    <property type="entry name" value="DUF3431"/>
    <property type="match status" value="1"/>
</dbReference>
<dbReference type="GeneID" id="19116247"/>
<keyword evidence="2" id="KW-1185">Reference proteome</keyword>
<dbReference type="eggNOG" id="ENOG502R9VE">
    <property type="taxonomic scope" value="Eukaryota"/>
</dbReference>
<name>M2LX50_BAUPA</name>
<dbReference type="OMA" id="HEFSSHI"/>
<dbReference type="PANTHER" id="PTHR37490:SF1">
    <property type="entry name" value="GLYCOSYLTRANSFERASE 2-LIKE DOMAIN-CONTAINING PROTEIN"/>
    <property type="match status" value="1"/>
</dbReference>
<reference evidence="1 2" key="1">
    <citation type="journal article" date="2012" name="PLoS Pathog.">
        <title>Diverse lifestyles and strategies of plant pathogenesis encoded in the genomes of eighteen Dothideomycetes fungi.</title>
        <authorList>
            <person name="Ohm R.A."/>
            <person name="Feau N."/>
            <person name="Henrissat B."/>
            <person name="Schoch C.L."/>
            <person name="Horwitz B.A."/>
            <person name="Barry K.W."/>
            <person name="Condon B.J."/>
            <person name="Copeland A.C."/>
            <person name="Dhillon B."/>
            <person name="Glaser F."/>
            <person name="Hesse C.N."/>
            <person name="Kosti I."/>
            <person name="LaButti K."/>
            <person name="Lindquist E.A."/>
            <person name="Lucas S."/>
            <person name="Salamov A.A."/>
            <person name="Bradshaw R.E."/>
            <person name="Ciuffetti L."/>
            <person name="Hamelin R.C."/>
            <person name="Kema G.H.J."/>
            <person name="Lawrence C."/>
            <person name="Scott J.A."/>
            <person name="Spatafora J.W."/>
            <person name="Turgeon B.G."/>
            <person name="de Wit P.J.G.M."/>
            <person name="Zhong S."/>
            <person name="Goodwin S.B."/>
            <person name="Grigoriev I.V."/>
        </authorList>
    </citation>
    <scope>NUCLEOTIDE SEQUENCE [LARGE SCALE GENOMIC DNA]</scope>
    <source>
        <strain evidence="1 2">UAMH 10762</strain>
    </source>
</reference>
<evidence type="ECO:0000313" key="1">
    <source>
        <dbReference type="EMBL" id="EMC99267.1"/>
    </source>
</evidence>
<dbReference type="Proteomes" id="UP000011761">
    <property type="component" value="Unassembled WGS sequence"/>
</dbReference>
<dbReference type="EMBL" id="KB445552">
    <property type="protein sequence ID" value="EMC99267.1"/>
    <property type="molecule type" value="Genomic_DNA"/>
</dbReference>
<gene>
    <name evidence="1" type="ORF">BAUCODRAFT_66010</name>
</gene>
<protein>
    <submittedName>
        <fullName evidence="1">Uncharacterized protein</fullName>
    </submittedName>
</protein>
<dbReference type="AlphaFoldDB" id="M2LX50"/>
<dbReference type="RefSeq" id="XP_007673784.1">
    <property type="nucleotide sequence ID" value="XM_007675594.1"/>
</dbReference>
<dbReference type="HOGENOM" id="CLU_070890_0_0_1"/>
<dbReference type="KEGG" id="bcom:BAUCODRAFT_66010"/>
<organism evidence="1 2">
    <name type="scientific">Baudoinia panamericana (strain UAMH 10762)</name>
    <name type="common">Angels' share fungus</name>
    <name type="synonym">Baudoinia compniacensis (strain UAMH 10762)</name>
    <dbReference type="NCBI Taxonomy" id="717646"/>
    <lineage>
        <taxon>Eukaryota</taxon>
        <taxon>Fungi</taxon>
        <taxon>Dikarya</taxon>
        <taxon>Ascomycota</taxon>
        <taxon>Pezizomycotina</taxon>
        <taxon>Dothideomycetes</taxon>
        <taxon>Dothideomycetidae</taxon>
        <taxon>Mycosphaerellales</taxon>
        <taxon>Teratosphaeriaceae</taxon>
        <taxon>Baudoinia</taxon>
    </lineage>
</organism>
<sequence>MCPRIYVYDKSEKSIGTSDFAAEFRTLLHPSLEYELFHRTNVGFEGESYLHHITSRWENLAHHTLFTQAHVHDQWQALRRVQDFLVPDTGFLSLAYPGKTCPRGRDCHDTGDWEESAAVLERVDSMTNASSVSENLVLTYRGQFIVSAARIHANDKNMYDSLRQWLLASEAGRKMAMSSTVTSENGREYPRSTAGFGYTLERMWGAIFDCSEFKVALHCPSLLSGMLGRRVSVDSCQCLDRT</sequence>
<dbReference type="InterPro" id="IPR021838">
    <property type="entry name" value="DUF3431"/>
</dbReference>
<accession>M2LX50</accession>
<evidence type="ECO:0000313" key="2">
    <source>
        <dbReference type="Proteomes" id="UP000011761"/>
    </source>
</evidence>
<proteinExistence type="predicted"/>